<organism evidence="1 2">
    <name type="scientific">Vreelandella boliviensis LC1</name>
    <dbReference type="NCBI Taxonomy" id="1072583"/>
    <lineage>
        <taxon>Bacteria</taxon>
        <taxon>Pseudomonadati</taxon>
        <taxon>Pseudomonadota</taxon>
        <taxon>Gammaproteobacteria</taxon>
        <taxon>Oceanospirillales</taxon>
        <taxon>Halomonadaceae</taxon>
        <taxon>Vreelandella</taxon>
    </lineage>
</organism>
<dbReference type="InterPro" id="IPR008948">
    <property type="entry name" value="L-Aspartase-like"/>
</dbReference>
<dbReference type="AlphaFoldDB" id="A0A7U9BXU0"/>
<protein>
    <submittedName>
        <fullName evidence="1">Histidine ammonia-lyase</fullName>
    </submittedName>
</protein>
<reference evidence="1 2" key="1">
    <citation type="submission" date="2011-10" db="EMBL/GenBank/DDBJ databases">
        <authorList>
            <person name="Quillaguamn J."/>
            <person name="Guzmn D."/>
            <person name="Balderrama-Subieta A."/>
            <person name="Cardona-Ortuo C."/>
            <person name="Guevara-Martnez M."/>
            <person name="Callisaya-Quispe N."/>
        </authorList>
    </citation>
    <scope>NUCLEOTIDE SEQUENCE [LARGE SCALE GENOMIC DNA]</scope>
    <source>
        <strain evidence="1 2">LC1</strain>
    </source>
</reference>
<evidence type="ECO:0000313" key="1">
    <source>
        <dbReference type="EMBL" id="EHJ91190.1"/>
    </source>
</evidence>
<dbReference type="Gene3D" id="1.20.200.10">
    <property type="entry name" value="Fumarase/aspartase (Central domain)"/>
    <property type="match status" value="1"/>
</dbReference>
<keyword evidence="1" id="KW-0456">Lyase</keyword>
<dbReference type="SUPFAM" id="SSF48557">
    <property type="entry name" value="L-aspartase-like"/>
    <property type="match status" value="1"/>
</dbReference>
<dbReference type="EMBL" id="JH393260">
    <property type="protein sequence ID" value="EHJ91190.1"/>
    <property type="molecule type" value="Genomic_DNA"/>
</dbReference>
<accession>A0A7U9BXU0</accession>
<dbReference type="Proteomes" id="UP000005756">
    <property type="component" value="Unassembled WGS sequence"/>
</dbReference>
<name>A0A7U9BXU0_9GAMM</name>
<proteinExistence type="predicted"/>
<evidence type="ECO:0000313" key="2">
    <source>
        <dbReference type="Proteomes" id="UP000005756"/>
    </source>
</evidence>
<gene>
    <name evidence="1" type="ORF">KUC_3633</name>
</gene>
<dbReference type="GO" id="GO:0016829">
    <property type="term" value="F:lyase activity"/>
    <property type="evidence" value="ECO:0007669"/>
    <property type="project" value="UniProtKB-KW"/>
</dbReference>
<sequence length="74" mass="8428">MLAIELLAAAQGVEFHRPMTTSPLLEVALATIRRDVTRYERDRYFAPDLVAAQRFVSGAAFETQLPRSRLYTEE</sequence>